<evidence type="ECO:0000259" key="1">
    <source>
        <dbReference type="Pfam" id="PF13649"/>
    </source>
</evidence>
<feature type="non-terminal residue" evidence="2">
    <location>
        <position position="133"/>
    </location>
</feature>
<gene>
    <name evidence="2" type="ORF">ALECFALPRED_004158</name>
</gene>
<name>A0A8H3FMR5_9LECA</name>
<evidence type="ECO:0000313" key="3">
    <source>
        <dbReference type="Proteomes" id="UP000664203"/>
    </source>
</evidence>
<accession>A0A8H3FMR5</accession>
<dbReference type="CDD" id="cd02440">
    <property type="entry name" value="AdoMet_MTases"/>
    <property type="match status" value="1"/>
</dbReference>
<dbReference type="Gene3D" id="3.40.50.150">
    <property type="entry name" value="Vaccinia Virus protein VP39"/>
    <property type="match status" value="1"/>
</dbReference>
<organism evidence="2 3">
    <name type="scientific">Alectoria fallacina</name>
    <dbReference type="NCBI Taxonomy" id="1903189"/>
    <lineage>
        <taxon>Eukaryota</taxon>
        <taxon>Fungi</taxon>
        <taxon>Dikarya</taxon>
        <taxon>Ascomycota</taxon>
        <taxon>Pezizomycotina</taxon>
        <taxon>Lecanoromycetes</taxon>
        <taxon>OSLEUM clade</taxon>
        <taxon>Lecanoromycetidae</taxon>
        <taxon>Lecanorales</taxon>
        <taxon>Lecanorineae</taxon>
        <taxon>Parmeliaceae</taxon>
        <taxon>Alectoria</taxon>
    </lineage>
</organism>
<reference evidence="2" key="1">
    <citation type="submission" date="2021-03" db="EMBL/GenBank/DDBJ databases">
        <authorList>
            <person name="Tagirdzhanova G."/>
        </authorList>
    </citation>
    <scope>NUCLEOTIDE SEQUENCE</scope>
</reference>
<proteinExistence type="predicted"/>
<feature type="domain" description="Methyltransferase" evidence="1">
    <location>
        <begin position="22"/>
        <end position="117"/>
    </location>
</feature>
<dbReference type="Pfam" id="PF13649">
    <property type="entry name" value="Methyltransf_25"/>
    <property type="match status" value="1"/>
</dbReference>
<keyword evidence="3" id="KW-1185">Reference proteome</keyword>
<sequence>MPLSVTRFLEHLQVSGVKGARIVDLAADTGKFTELLVVRHEDFETLAVEPNLEMRKELERKQLMGVKVLEGEAIRMAEVESQSVDAVIVAQAVYGHFIGFANKDALEEIYRVLSPSGLFGMIWNIEDLTMKGL</sequence>
<dbReference type="Proteomes" id="UP000664203">
    <property type="component" value="Unassembled WGS sequence"/>
</dbReference>
<dbReference type="InterPro" id="IPR029063">
    <property type="entry name" value="SAM-dependent_MTases_sf"/>
</dbReference>
<dbReference type="OrthoDB" id="10027013at2759"/>
<dbReference type="AlphaFoldDB" id="A0A8H3FMR5"/>
<comment type="caution">
    <text evidence="2">The sequence shown here is derived from an EMBL/GenBank/DDBJ whole genome shotgun (WGS) entry which is preliminary data.</text>
</comment>
<dbReference type="InterPro" id="IPR041698">
    <property type="entry name" value="Methyltransf_25"/>
</dbReference>
<evidence type="ECO:0000313" key="2">
    <source>
        <dbReference type="EMBL" id="CAF9928856.1"/>
    </source>
</evidence>
<dbReference type="SUPFAM" id="SSF53335">
    <property type="entry name" value="S-adenosyl-L-methionine-dependent methyltransferases"/>
    <property type="match status" value="1"/>
</dbReference>
<dbReference type="EMBL" id="CAJPDR010000257">
    <property type="protein sequence ID" value="CAF9928856.1"/>
    <property type="molecule type" value="Genomic_DNA"/>
</dbReference>
<protein>
    <recommendedName>
        <fullName evidence="1">Methyltransferase domain-containing protein</fullName>
    </recommendedName>
</protein>